<dbReference type="AlphaFoldDB" id="A0A4Y3UNA3"/>
<protein>
    <submittedName>
        <fullName evidence="7">DNA-binding transcriptional LysR family regulator</fullName>
    </submittedName>
</protein>
<evidence type="ECO:0000313" key="7">
    <source>
        <dbReference type="EMBL" id="TQM90574.1"/>
    </source>
</evidence>
<evidence type="ECO:0000259" key="6">
    <source>
        <dbReference type="Pfam" id="PF03466"/>
    </source>
</evidence>
<gene>
    <name evidence="7" type="ORF">FHX68_2893</name>
</gene>
<dbReference type="PANTHER" id="PTHR30346">
    <property type="entry name" value="TRANSCRIPTIONAL DUAL REGULATOR HCAR-RELATED"/>
    <property type="match status" value="1"/>
</dbReference>
<keyword evidence="3 7" id="KW-0238">DNA-binding</keyword>
<dbReference type="Proteomes" id="UP000319804">
    <property type="component" value="Unassembled WGS sequence"/>
</dbReference>
<evidence type="ECO:0000256" key="2">
    <source>
        <dbReference type="ARBA" id="ARBA00023015"/>
    </source>
</evidence>
<dbReference type="Gene3D" id="3.40.190.10">
    <property type="entry name" value="Periplasmic binding protein-like II"/>
    <property type="match status" value="2"/>
</dbReference>
<dbReference type="PANTHER" id="PTHR30346:SF0">
    <property type="entry name" value="HCA OPERON TRANSCRIPTIONAL ACTIVATOR HCAR"/>
    <property type="match status" value="1"/>
</dbReference>
<keyword evidence="8" id="KW-1185">Reference proteome</keyword>
<evidence type="ECO:0000256" key="1">
    <source>
        <dbReference type="ARBA" id="ARBA00009437"/>
    </source>
</evidence>
<name>A0A4Y3UNA3_9MICO</name>
<reference evidence="7 8" key="1">
    <citation type="submission" date="2019-06" db="EMBL/GenBank/DDBJ databases">
        <title>Sequencing the genomes of 1000 actinobacteria strains.</title>
        <authorList>
            <person name="Klenk H.-P."/>
        </authorList>
    </citation>
    <scope>NUCLEOTIDE SEQUENCE [LARGE SCALE GENOMIC DNA]</scope>
    <source>
        <strain evidence="7 8">DSM 20427</strain>
    </source>
</reference>
<evidence type="ECO:0000256" key="4">
    <source>
        <dbReference type="ARBA" id="ARBA00023163"/>
    </source>
</evidence>
<dbReference type="Pfam" id="PF03466">
    <property type="entry name" value="LysR_substrate"/>
    <property type="match status" value="1"/>
</dbReference>
<dbReference type="EMBL" id="VFPS01000007">
    <property type="protein sequence ID" value="TQM90574.1"/>
    <property type="molecule type" value="Genomic_DNA"/>
</dbReference>
<keyword evidence="2" id="KW-0805">Transcription regulation</keyword>
<dbReference type="GO" id="GO:0003677">
    <property type="term" value="F:DNA binding"/>
    <property type="evidence" value="ECO:0007669"/>
    <property type="project" value="UniProtKB-KW"/>
</dbReference>
<comment type="caution">
    <text evidence="7">The sequence shown here is derived from an EMBL/GenBank/DDBJ whole genome shotgun (WGS) entry which is preliminary data.</text>
</comment>
<dbReference type="GO" id="GO:0003700">
    <property type="term" value="F:DNA-binding transcription factor activity"/>
    <property type="evidence" value="ECO:0007669"/>
    <property type="project" value="TreeGrafter"/>
</dbReference>
<feature type="compositionally biased region" description="Low complexity" evidence="5">
    <location>
        <begin position="65"/>
        <end position="79"/>
    </location>
</feature>
<dbReference type="SUPFAM" id="SSF53850">
    <property type="entry name" value="Periplasmic binding protein-like II"/>
    <property type="match status" value="1"/>
</dbReference>
<feature type="compositionally biased region" description="Low complexity" evidence="5">
    <location>
        <begin position="1"/>
        <end position="51"/>
    </location>
</feature>
<dbReference type="CDD" id="cd08414">
    <property type="entry name" value="PBP2_LTTR_aromatics_like"/>
    <property type="match status" value="1"/>
</dbReference>
<proteinExistence type="inferred from homology"/>
<dbReference type="GO" id="GO:0032993">
    <property type="term" value="C:protein-DNA complex"/>
    <property type="evidence" value="ECO:0007669"/>
    <property type="project" value="TreeGrafter"/>
</dbReference>
<sequence length="272" mass="27572">MAASGARSGRSGTSPRRGSGGAKPRPAAGKASSGKASSGKASSGKGSGARASGDRGATRKNSPGSGSTPTARTPAPTGPFRLGAIEGATPGRWIDVWKERMPGIPLELVPLEISDQRRAVTEASVDAALVRLPIDRTGLQAITLYEETPVVVCAADAHLTAAGELTLADLAGEVVIVPQNPPVTVVVDGAVPPTFDAPATVAEAIAIAATGVGVVIVPMSLARLHHRKDAAYRPLVDGPLSPVALVWPDGETPPLVDTFIGIVRGRTANSSR</sequence>
<dbReference type="OrthoDB" id="3388207at2"/>
<evidence type="ECO:0000256" key="5">
    <source>
        <dbReference type="SAM" id="MobiDB-lite"/>
    </source>
</evidence>
<accession>A0A4Y3UNA3</accession>
<comment type="similarity">
    <text evidence="1">Belongs to the LysR transcriptional regulatory family.</text>
</comment>
<feature type="region of interest" description="Disordered" evidence="5">
    <location>
        <begin position="1"/>
        <end position="85"/>
    </location>
</feature>
<feature type="domain" description="LysR substrate-binding" evidence="6">
    <location>
        <begin position="76"/>
        <end position="266"/>
    </location>
</feature>
<keyword evidence="4" id="KW-0804">Transcription</keyword>
<organism evidence="7 8">
    <name type="scientific">Microbacterium lacticum</name>
    <dbReference type="NCBI Taxonomy" id="33885"/>
    <lineage>
        <taxon>Bacteria</taxon>
        <taxon>Bacillati</taxon>
        <taxon>Actinomycetota</taxon>
        <taxon>Actinomycetes</taxon>
        <taxon>Micrococcales</taxon>
        <taxon>Microbacteriaceae</taxon>
        <taxon>Microbacterium</taxon>
    </lineage>
</organism>
<evidence type="ECO:0000256" key="3">
    <source>
        <dbReference type="ARBA" id="ARBA00023125"/>
    </source>
</evidence>
<evidence type="ECO:0000313" key="8">
    <source>
        <dbReference type="Proteomes" id="UP000319804"/>
    </source>
</evidence>
<dbReference type="InterPro" id="IPR005119">
    <property type="entry name" value="LysR_subst-bd"/>
</dbReference>